<organism evidence="2 3">
    <name type="scientific">Gordonia bronchialis (strain ATCC 25592 / DSM 43247 / BCRC 13721 / JCM 3198 / KCTC 3076 / NBRC 16047 / NCTC 10667)</name>
    <name type="common">Rhodococcus bronchialis</name>
    <dbReference type="NCBI Taxonomy" id="526226"/>
    <lineage>
        <taxon>Bacteria</taxon>
        <taxon>Bacillati</taxon>
        <taxon>Actinomycetota</taxon>
        <taxon>Actinomycetes</taxon>
        <taxon>Mycobacteriales</taxon>
        <taxon>Gordoniaceae</taxon>
        <taxon>Gordonia</taxon>
    </lineage>
</organism>
<dbReference type="Proteomes" id="UP000001219">
    <property type="component" value="Chromosome"/>
</dbReference>
<evidence type="ECO:0000313" key="2">
    <source>
        <dbReference type="EMBL" id="ACY23874.1"/>
    </source>
</evidence>
<protein>
    <recommendedName>
        <fullName evidence="4">GrpE protein</fullName>
    </recommendedName>
</protein>
<dbReference type="Gene3D" id="2.30.22.10">
    <property type="entry name" value="Head domain of nucleotide exchange factor GrpE"/>
    <property type="match status" value="1"/>
</dbReference>
<evidence type="ECO:0000313" key="3">
    <source>
        <dbReference type="Proteomes" id="UP000001219"/>
    </source>
</evidence>
<dbReference type="Pfam" id="PF01025">
    <property type="entry name" value="GrpE"/>
    <property type="match status" value="1"/>
</dbReference>
<accession>D0L8C6</accession>
<dbReference type="STRING" id="526226.Gbro_4756"/>
<dbReference type="HOGENOM" id="CLU_135538_0_0_11"/>
<dbReference type="GO" id="GO:0042803">
    <property type="term" value="F:protein homodimerization activity"/>
    <property type="evidence" value="ECO:0007669"/>
    <property type="project" value="InterPro"/>
</dbReference>
<name>D0L8C6_GORB4</name>
<dbReference type="InterPro" id="IPR009012">
    <property type="entry name" value="GrpE_head"/>
</dbReference>
<dbReference type="OrthoDB" id="4548041at2"/>
<gene>
    <name evidence="2" type="ordered locus">Gbro_4756</name>
</gene>
<keyword evidence="1" id="KW-0143">Chaperone</keyword>
<keyword evidence="3" id="KW-1185">Reference proteome</keyword>
<dbReference type="KEGG" id="gbr:Gbro_4756"/>
<dbReference type="GO" id="GO:0000774">
    <property type="term" value="F:adenyl-nucleotide exchange factor activity"/>
    <property type="evidence" value="ECO:0007669"/>
    <property type="project" value="InterPro"/>
</dbReference>
<dbReference type="InterPro" id="IPR000740">
    <property type="entry name" value="GrpE"/>
</dbReference>
<evidence type="ECO:0000256" key="1">
    <source>
        <dbReference type="ARBA" id="ARBA00023186"/>
    </source>
</evidence>
<evidence type="ECO:0008006" key="4">
    <source>
        <dbReference type="Google" id="ProtNLM"/>
    </source>
</evidence>
<dbReference type="eggNOG" id="ENOG5034A1T">
    <property type="taxonomic scope" value="Bacteria"/>
</dbReference>
<dbReference type="RefSeq" id="WP_012836345.1">
    <property type="nucleotide sequence ID" value="NC_013441.1"/>
</dbReference>
<dbReference type="AlphaFoldDB" id="D0L8C6"/>
<reference evidence="2 3" key="2">
    <citation type="journal article" date="2010" name="Stand. Genomic Sci.">
        <title>Complete genome sequence of Gordonia bronchialis type strain (3410).</title>
        <authorList>
            <person name="Ivanova N."/>
            <person name="Sikorski J."/>
            <person name="Jando M."/>
            <person name="Lapidus A."/>
            <person name="Nolan M."/>
            <person name="Lucas S."/>
            <person name="Del Rio T.G."/>
            <person name="Tice H."/>
            <person name="Copeland A."/>
            <person name="Cheng J.F."/>
            <person name="Chen F."/>
            <person name="Bruce D."/>
            <person name="Goodwin L."/>
            <person name="Pitluck S."/>
            <person name="Mavromatis K."/>
            <person name="Ovchinnikova G."/>
            <person name="Pati A."/>
            <person name="Chen A."/>
            <person name="Palaniappan K."/>
            <person name="Land M."/>
            <person name="Hauser L."/>
            <person name="Chang Y.J."/>
            <person name="Jeffries C.D."/>
            <person name="Chain P."/>
            <person name="Saunders E."/>
            <person name="Han C."/>
            <person name="Detter J.C."/>
            <person name="Brettin T."/>
            <person name="Rohde M."/>
            <person name="Goker M."/>
            <person name="Bristow J."/>
            <person name="Eisen J.A."/>
            <person name="Markowitz V."/>
            <person name="Hugenholtz P."/>
            <person name="Klenk H.P."/>
            <person name="Kyrpides N.C."/>
        </authorList>
    </citation>
    <scope>NUCLEOTIDE SEQUENCE [LARGE SCALE GENOMIC DNA]</scope>
    <source>
        <strain evidence="3">ATCC 25592 / DSM 43247 / BCRC 13721 / JCM 3198 / KCTC 3076 / NBRC 16047 / NCTC 10667</strain>
    </source>
</reference>
<dbReference type="GO" id="GO:0051087">
    <property type="term" value="F:protein-folding chaperone binding"/>
    <property type="evidence" value="ECO:0007669"/>
    <property type="project" value="InterPro"/>
</dbReference>
<reference evidence="3" key="1">
    <citation type="submission" date="2009-10" db="EMBL/GenBank/DDBJ databases">
        <title>The complete chromosome of Gordonia bronchialis DSM 43247.</title>
        <authorList>
            <consortium name="US DOE Joint Genome Institute (JGI-PGF)"/>
            <person name="Lucas S."/>
            <person name="Copeland A."/>
            <person name="Lapidus A."/>
            <person name="Glavina del Rio T."/>
            <person name="Dalin E."/>
            <person name="Tice H."/>
            <person name="Bruce D."/>
            <person name="Goodwin L."/>
            <person name="Pitluck S."/>
            <person name="Kyrpides N."/>
            <person name="Mavromatis K."/>
            <person name="Ivanova N."/>
            <person name="Ovchinnikova G."/>
            <person name="Saunders E."/>
            <person name="Brettin T."/>
            <person name="Detter J.C."/>
            <person name="Han C."/>
            <person name="Larimer F."/>
            <person name="Land M."/>
            <person name="Hauser L."/>
            <person name="Markowitz V."/>
            <person name="Cheng J.-F."/>
            <person name="Hugenholtz P."/>
            <person name="Woyke T."/>
            <person name="Wu D."/>
            <person name="Jando M."/>
            <person name="Schneider S."/>
            <person name="Goeker M."/>
            <person name="Klenk H.-P."/>
            <person name="Eisen J.A."/>
        </authorList>
    </citation>
    <scope>NUCLEOTIDE SEQUENCE [LARGE SCALE GENOMIC DNA]</scope>
    <source>
        <strain evidence="3">ATCC 25592 / DSM 43247 / BCRC 13721 / JCM 3198 / KCTC 3076 / NBRC 16047 / NCTC 10667</strain>
    </source>
</reference>
<proteinExistence type="predicted"/>
<dbReference type="SUPFAM" id="SSF51064">
    <property type="entry name" value="Head domain of nucleotide exchange factor GrpE"/>
    <property type="match status" value="1"/>
</dbReference>
<dbReference type="GO" id="GO:0006457">
    <property type="term" value="P:protein folding"/>
    <property type="evidence" value="ECO:0007669"/>
    <property type="project" value="InterPro"/>
</dbReference>
<sequence length="154" mass="16429">MTESAEPGDHEQLRLLSEQIQDLTRVVARQSQIIDKIATAESKRTGPSTDTPLLVELFALFTDADTCARTADSEREAAAFGALRDGLERLIVGRDGRVVMPCAGDDFDVTVMEVADVRAASDTAAAGTVAELIRPGLVVAGRSVRPAMVVVYRG</sequence>
<dbReference type="EMBL" id="CP001802">
    <property type="protein sequence ID" value="ACY23874.1"/>
    <property type="molecule type" value="Genomic_DNA"/>
</dbReference>